<dbReference type="RefSeq" id="WP_238895390.1">
    <property type="nucleotide sequence ID" value="NZ_JAKOGG010000003.1"/>
</dbReference>
<keyword evidence="1" id="KW-0813">Transport</keyword>
<dbReference type="Gene3D" id="2.40.50.100">
    <property type="match status" value="1"/>
</dbReference>
<dbReference type="Gene3D" id="2.40.30.170">
    <property type="match status" value="1"/>
</dbReference>
<sequence>MSVSCISQPAVALLLMLAFAPHAVADASDDHAPTSLQLTAEQRQLANIRVGLPERGFNPKLSANAVLNVDRDLSYTLVPQLDVRVLQRHISPGQLVSKGQPLLTLGGVEVAQAQATFINAASDWQRISAMSKTAVSDSERAQAQVAVEQARAILEALQMTSAQIAQLRDRPELIGSFQLLAPMAGRVQQDHSQLGQLQQAGNLLLQLSDESSLWVEAELTPSQAESLAAETEILVRIEARMVSAKVIGRTHQFNASTRTERLLARIDNRETRWHAGQFAEVLLPQPGIDGVLLPDSALTRSADGDWQVFIDTPAGFVAQEVDVLQRQRGVNLVDGIAASQTVVLSGAFFLAAELAKSGFDIHNH</sequence>
<keyword evidence="4" id="KW-1185">Reference proteome</keyword>
<accession>A0ABT2FI96</accession>
<evidence type="ECO:0000313" key="3">
    <source>
        <dbReference type="EMBL" id="MCS4555983.1"/>
    </source>
</evidence>
<dbReference type="PANTHER" id="PTHR30097">
    <property type="entry name" value="CATION EFFLUX SYSTEM PROTEIN CUSB"/>
    <property type="match status" value="1"/>
</dbReference>
<feature type="signal peptide" evidence="2">
    <location>
        <begin position="1"/>
        <end position="25"/>
    </location>
</feature>
<reference evidence="4" key="2">
    <citation type="submission" date="2023-07" db="EMBL/GenBank/DDBJ databases">
        <title>Shewanella mangrovi sp. nov., an acetaldehyde- degrading bacterium isolated from mangrove sediment.</title>
        <authorList>
            <person name="Liu Y."/>
        </authorList>
    </citation>
    <scope>NUCLEOTIDE SEQUENCE [LARGE SCALE GENOMIC DNA]</scope>
    <source>
        <strain evidence="4">C32</strain>
    </source>
</reference>
<evidence type="ECO:0000313" key="4">
    <source>
        <dbReference type="Proteomes" id="UP001201549"/>
    </source>
</evidence>
<dbReference type="Proteomes" id="UP001201549">
    <property type="component" value="Unassembled WGS sequence"/>
</dbReference>
<dbReference type="PANTHER" id="PTHR30097:SF15">
    <property type="entry name" value="CATION EFFLUX SYSTEM PROTEIN CUSB"/>
    <property type="match status" value="1"/>
</dbReference>
<organism evidence="3 4">
    <name type="scientific">Shewanella electrica</name>
    <dbReference type="NCBI Taxonomy" id="515560"/>
    <lineage>
        <taxon>Bacteria</taxon>
        <taxon>Pseudomonadati</taxon>
        <taxon>Pseudomonadota</taxon>
        <taxon>Gammaproteobacteria</taxon>
        <taxon>Alteromonadales</taxon>
        <taxon>Shewanellaceae</taxon>
        <taxon>Shewanella</taxon>
    </lineage>
</organism>
<dbReference type="InterPro" id="IPR051909">
    <property type="entry name" value="MFP_Cation_Efflux"/>
</dbReference>
<dbReference type="EMBL" id="JAKOGG010000003">
    <property type="protein sequence ID" value="MCS4555983.1"/>
    <property type="molecule type" value="Genomic_DNA"/>
</dbReference>
<comment type="caution">
    <text evidence="3">The sequence shown here is derived from an EMBL/GenBank/DDBJ whole genome shotgun (WGS) entry which is preliminary data.</text>
</comment>
<dbReference type="Gene3D" id="1.10.287.470">
    <property type="entry name" value="Helix hairpin bin"/>
    <property type="match status" value="1"/>
</dbReference>
<protein>
    <submittedName>
        <fullName evidence="3">Efflux RND transporter periplasmic adaptor subunit</fullName>
    </submittedName>
</protein>
<evidence type="ECO:0000256" key="1">
    <source>
        <dbReference type="ARBA" id="ARBA00022448"/>
    </source>
</evidence>
<gene>
    <name evidence="3" type="ORF">L9G74_05985</name>
</gene>
<dbReference type="SUPFAM" id="SSF111369">
    <property type="entry name" value="HlyD-like secretion proteins"/>
    <property type="match status" value="1"/>
</dbReference>
<reference evidence="3 4" key="1">
    <citation type="submission" date="2022-02" db="EMBL/GenBank/DDBJ databases">
        <authorList>
            <person name="Zhuang L."/>
        </authorList>
    </citation>
    <scope>NUCLEOTIDE SEQUENCE [LARGE SCALE GENOMIC DNA]</scope>
    <source>
        <strain evidence="3 4">C32</strain>
    </source>
</reference>
<proteinExistence type="predicted"/>
<feature type="chain" id="PRO_5045052564" evidence="2">
    <location>
        <begin position="26"/>
        <end position="364"/>
    </location>
</feature>
<name>A0ABT2FI96_9GAMM</name>
<dbReference type="Gene3D" id="2.40.420.20">
    <property type="match status" value="1"/>
</dbReference>
<evidence type="ECO:0000256" key="2">
    <source>
        <dbReference type="SAM" id="SignalP"/>
    </source>
</evidence>
<keyword evidence="2" id="KW-0732">Signal</keyword>